<evidence type="ECO:0000313" key="2">
    <source>
        <dbReference type="EMBL" id="PNH08202.1"/>
    </source>
</evidence>
<protein>
    <submittedName>
        <fullName evidence="2">Uncharacterized protein</fullName>
    </submittedName>
</protein>
<feature type="region of interest" description="Disordered" evidence="1">
    <location>
        <begin position="75"/>
        <end position="98"/>
    </location>
</feature>
<comment type="caution">
    <text evidence="2">The sequence shown here is derived from an EMBL/GenBank/DDBJ whole genome shotgun (WGS) entry which is preliminary data.</text>
</comment>
<organism evidence="2 3">
    <name type="scientific">Tetrabaena socialis</name>
    <dbReference type="NCBI Taxonomy" id="47790"/>
    <lineage>
        <taxon>Eukaryota</taxon>
        <taxon>Viridiplantae</taxon>
        <taxon>Chlorophyta</taxon>
        <taxon>core chlorophytes</taxon>
        <taxon>Chlorophyceae</taxon>
        <taxon>CS clade</taxon>
        <taxon>Chlamydomonadales</taxon>
        <taxon>Tetrabaenaceae</taxon>
        <taxon>Tetrabaena</taxon>
    </lineage>
</organism>
<gene>
    <name evidence="2" type="ORF">TSOC_005289</name>
</gene>
<name>A0A2J8A6P3_9CHLO</name>
<evidence type="ECO:0000313" key="3">
    <source>
        <dbReference type="Proteomes" id="UP000236333"/>
    </source>
</evidence>
<reference evidence="2 3" key="1">
    <citation type="journal article" date="2017" name="Mol. Biol. Evol.">
        <title>The 4-celled Tetrabaena socialis nuclear genome reveals the essential components for genetic control of cell number at the origin of multicellularity in the volvocine lineage.</title>
        <authorList>
            <person name="Featherston J."/>
            <person name="Arakaki Y."/>
            <person name="Hanschen E.R."/>
            <person name="Ferris P.J."/>
            <person name="Michod R.E."/>
            <person name="Olson B.J.S.C."/>
            <person name="Nozaki H."/>
            <person name="Durand P.M."/>
        </authorList>
    </citation>
    <scope>NUCLEOTIDE SEQUENCE [LARGE SCALE GENOMIC DNA]</scope>
    <source>
        <strain evidence="2 3">NIES-571</strain>
    </source>
</reference>
<dbReference type="Proteomes" id="UP000236333">
    <property type="component" value="Unassembled WGS sequence"/>
</dbReference>
<accession>A0A2J8A6P3</accession>
<dbReference type="EMBL" id="PGGS01000140">
    <property type="protein sequence ID" value="PNH08202.1"/>
    <property type="molecule type" value="Genomic_DNA"/>
</dbReference>
<dbReference type="AlphaFoldDB" id="A0A2J8A6P3"/>
<evidence type="ECO:0000256" key="1">
    <source>
        <dbReference type="SAM" id="MobiDB-lite"/>
    </source>
</evidence>
<proteinExistence type="predicted"/>
<sequence>MAALIPLGLEPAQSRDAQRVHVAPVAQRQPVLVGQVEQADEGELACETPAAAEPFTALPPCMVAVLRAGPLSMLSRLASPSESPPRAPASLTPSVSGD</sequence>
<keyword evidence="3" id="KW-1185">Reference proteome</keyword>